<gene>
    <name evidence="2" type="ORF">KIH79_06840</name>
</gene>
<name>A0ABS6WFM2_9BIFI</name>
<sequence length="53" mass="6029">MNEQQKTMLDILLGAALRNGCQIQITLTPKNYYDDGETLDETPQYLNDPKANQ</sequence>
<dbReference type="Proteomes" id="UP000700815">
    <property type="component" value="Unassembled WGS sequence"/>
</dbReference>
<reference evidence="2 3" key="1">
    <citation type="submission" date="2021-05" db="EMBL/GenBank/DDBJ databases">
        <title>Phylogenetic classification of ten novel species belonging to the genus Bifidobacterium comprising B. colchicus sp. nov., B. abeli sp. nov., B. bicoloris sp. nov., B. guerezis sp. nov., B. rosaliae sp. nov., B. santillanensis sp. nov., B. argentati sp. nov., B. amazzoni sp. nov., B. pluviali sp. nov., and B. pinnaculum sp. nov.</title>
        <authorList>
            <person name="Lugli G.A."/>
            <person name="Ruiz Garcia L."/>
            <person name="Margolles A."/>
            <person name="Ventura M."/>
        </authorList>
    </citation>
    <scope>NUCLEOTIDE SEQUENCE [LARGE SCALE GENOMIC DNA]</scope>
    <source>
        <strain evidence="2 3">82T10</strain>
    </source>
</reference>
<keyword evidence="3" id="KW-1185">Reference proteome</keyword>
<evidence type="ECO:0000313" key="3">
    <source>
        <dbReference type="Proteomes" id="UP000700815"/>
    </source>
</evidence>
<protein>
    <submittedName>
        <fullName evidence="2">Uncharacterized protein</fullName>
    </submittedName>
</protein>
<comment type="caution">
    <text evidence="2">The sequence shown here is derived from an EMBL/GenBank/DDBJ whole genome shotgun (WGS) entry which is preliminary data.</text>
</comment>
<dbReference type="RefSeq" id="WP_219058733.1">
    <property type="nucleotide sequence ID" value="NZ_JAHBBH010000015.1"/>
</dbReference>
<evidence type="ECO:0000256" key="1">
    <source>
        <dbReference type="SAM" id="MobiDB-lite"/>
    </source>
</evidence>
<accession>A0ABS6WFM2</accession>
<dbReference type="EMBL" id="JAHBBH010000015">
    <property type="protein sequence ID" value="MBW3092667.1"/>
    <property type="molecule type" value="Genomic_DNA"/>
</dbReference>
<evidence type="ECO:0000313" key="2">
    <source>
        <dbReference type="EMBL" id="MBW3092667.1"/>
    </source>
</evidence>
<feature type="region of interest" description="Disordered" evidence="1">
    <location>
        <begin position="32"/>
        <end position="53"/>
    </location>
</feature>
<organism evidence="2 3">
    <name type="scientific">Bifidobacterium miconis</name>
    <dbReference type="NCBI Taxonomy" id="2834435"/>
    <lineage>
        <taxon>Bacteria</taxon>
        <taxon>Bacillati</taxon>
        <taxon>Actinomycetota</taxon>
        <taxon>Actinomycetes</taxon>
        <taxon>Bifidobacteriales</taxon>
        <taxon>Bifidobacteriaceae</taxon>
        <taxon>Bifidobacterium</taxon>
    </lineage>
</organism>
<proteinExistence type="predicted"/>